<keyword evidence="2" id="KW-1185">Reference proteome</keyword>
<proteinExistence type="predicted"/>
<evidence type="ECO:0000313" key="2">
    <source>
        <dbReference type="Proteomes" id="UP000221165"/>
    </source>
</evidence>
<gene>
    <name evidence="1" type="ORF">CSUI_009368</name>
</gene>
<comment type="caution">
    <text evidence="1">The sequence shown here is derived from an EMBL/GenBank/DDBJ whole genome shotgun (WGS) entry which is preliminary data.</text>
</comment>
<dbReference type="Proteomes" id="UP000221165">
    <property type="component" value="Unassembled WGS sequence"/>
</dbReference>
<dbReference type="GeneID" id="94432695"/>
<protein>
    <submittedName>
        <fullName evidence="1">Uncharacterized protein</fullName>
    </submittedName>
</protein>
<dbReference type="RefSeq" id="XP_067918540.1">
    <property type="nucleotide sequence ID" value="XM_068069484.1"/>
</dbReference>
<accession>A0A2C6KK10</accession>
<evidence type="ECO:0000313" key="1">
    <source>
        <dbReference type="EMBL" id="PHJ16815.1"/>
    </source>
</evidence>
<dbReference type="AlphaFoldDB" id="A0A2C6KK10"/>
<reference evidence="1 2" key="1">
    <citation type="journal article" date="2017" name="Int. J. Parasitol.">
        <title>The genome of the protozoan parasite Cystoisospora suis and a reverse vaccinology approach to identify vaccine candidates.</title>
        <authorList>
            <person name="Palmieri N."/>
            <person name="Shrestha A."/>
            <person name="Ruttkowski B."/>
            <person name="Beck T."/>
            <person name="Vogl C."/>
            <person name="Tomley F."/>
            <person name="Blake D.P."/>
            <person name="Joachim A."/>
        </authorList>
    </citation>
    <scope>NUCLEOTIDE SEQUENCE [LARGE SCALE GENOMIC DNA]</scope>
    <source>
        <strain evidence="1 2">Wien I</strain>
    </source>
</reference>
<sequence length="42" mass="4789">MFFYISVCFPEEVSSFTEPVRRSAFRTVVSGQNRSRLGGEKS</sequence>
<name>A0A2C6KK10_9APIC</name>
<organism evidence="1 2">
    <name type="scientific">Cystoisospora suis</name>
    <dbReference type="NCBI Taxonomy" id="483139"/>
    <lineage>
        <taxon>Eukaryota</taxon>
        <taxon>Sar</taxon>
        <taxon>Alveolata</taxon>
        <taxon>Apicomplexa</taxon>
        <taxon>Conoidasida</taxon>
        <taxon>Coccidia</taxon>
        <taxon>Eucoccidiorida</taxon>
        <taxon>Eimeriorina</taxon>
        <taxon>Sarcocystidae</taxon>
        <taxon>Cystoisospora</taxon>
    </lineage>
</organism>
<dbReference type="EMBL" id="MIGC01005567">
    <property type="protein sequence ID" value="PHJ16815.1"/>
    <property type="molecule type" value="Genomic_DNA"/>
</dbReference>
<dbReference type="VEuPathDB" id="ToxoDB:CSUI_009368"/>